<keyword evidence="1" id="KW-0472">Membrane</keyword>
<reference evidence="2 3" key="1">
    <citation type="submission" date="2018-03" db="EMBL/GenBank/DDBJ databases">
        <title>Draft genome sequence of Rohu Carp (Labeo rohita).</title>
        <authorList>
            <person name="Das P."/>
            <person name="Kushwaha B."/>
            <person name="Joshi C.G."/>
            <person name="Kumar D."/>
            <person name="Nagpure N.S."/>
            <person name="Sahoo L."/>
            <person name="Das S.P."/>
            <person name="Bit A."/>
            <person name="Patnaik S."/>
            <person name="Meher P.K."/>
            <person name="Jayasankar P."/>
            <person name="Koringa P.G."/>
            <person name="Patel N.V."/>
            <person name="Hinsu A.T."/>
            <person name="Kumar R."/>
            <person name="Pandey M."/>
            <person name="Agarwal S."/>
            <person name="Srivastava S."/>
            <person name="Singh M."/>
            <person name="Iquebal M.A."/>
            <person name="Jaiswal S."/>
            <person name="Angadi U.B."/>
            <person name="Kumar N."/>
            <person name="Raza M."/>
            <person name="Shah T.M."/>
            <person name="Rai A."/>
            <person name="Jena J.K."/>
        </authorList>
    </citation>
    <scope>NUCLEOTIDE SEQUENCE [LARGE SCALE GENOMIC DNA]</scope>
    <source>
        <strain evidence="2">DASCIFA01</strain>
        <tissue evidence="2">Testis</tissue>
    </source>
</reference>
<dbReference type="Proteomes" id="UP000290572">
    <property type="component" value="Unassembled WGS sequence"/>
</dbReference>
<dbReference type="EMBL" id="QBIY01012358">
    <property type="protein sequence ID" value="RXN25491.1"/>
    <property type="molecule type" value="Genomic_DNA"/>
</dbReference>
<evidence type="ECO:0000313" key="2">
    <source>
        <dbReference type="EMBL" id="RXN25491.1"/>
    </source>
</evidence>
<protein>
    <submittedName>
        <fullName evidence="2">Sterile alpha motif domain-containing 3-like isoform X1</fullName>
    </submittedName>
</protein>
<name>A0A498MYB6_LABRO</name>
<gene>
    <name evidence="2" type="ORF">ROHU_021406</name>
</gene>
<organism evidence="2 3">
    <name type="scientific">Labeo rohita</name>
    <name type="common">Indian major carp</name>
    <name type="synonym">Cyprinus rohita</name>
    <dbReference type="NCBI Taxonomy" id="84645"/>
    <lineage>
        <taxon>Eukaryota</taxon>
        <taxon>Metazoa</taxon>
        <taxon>Chordata</taxon>
        <taxon>Craniata</taxon>
        <taxon>Vertebrata</taxon>
        <taxon>Euteleostomi</taxon>
        <taxon>Actinopterygii</taxon>
        <taxon>Neopterygii</taxon>
        <taxon>Teleostei</taxon>
        <taxon>Ostariophysi</taxon>
        <taxon>Cypriniformes</taxon>
        <taxon>Cyprinidae</taxon>
        <taxon>Labeoninae</taxon>
        <taxon>Labeonini</taxon>
        <taxon>Labeo</taxon>
    </lineage>
</organism>
<dbReference type="AlphaFoldDB" id="A0A498MYB6"/>
<feature type="transmembrane region" description="Helical" evidence="1">
    <location>
        <begin position="61"/>
        <end position="78"/>
    </location>
</feature>
<keyword evidence="3" id="KW-1185">Reference proteome</keyword>
<evidence type="ECO:0000313" key="3">
    <source>
        <dbReference type="Proteomes" id="UP000290572"/>
    </source>
</evidence>
<sequence>MKNLPGVPGVHLEKDVDESTQMAIAETVFGIFVIRQEGAEPGDDPADVGIVLEGVEVMSELGNVAFAVVMLLGLVYALNLSYPRSSRTTGVSANLEG</sequence>
<evidence type="ECO:0000256" key="1">
    <source>
        <dbReference type="SAM" id="Phobius"/>
    </source>
</evidence>
<keyword evidence="1" id="KW-1133">Transmembrane helix</keyword>
<accession>A0A498MYB6</accession>
<proteinExistence type="predicted"/>
<comment type="caution">
    <text evidence="2">The sequence shown here is derived from an EMBL/GenBank/DDBJ whole genome shotgun (WGS) entry which is preliminary data.</text>
</comment>
<keyword evidence="1" id="KW-0812">Transmembrane</keyword>